<dbReference type="Gene3D" id="3.40.50.1820">
    <property type="entry name" value="alpha/beta hydrolase"/>
    <property type="match status" value="1"/>
</dbReference>
<dbReference type="InterPro" id="IPR001375">
    <property type="entry name" value="Peptidase_S9_cat"/>
</dbReference>
<evidence type="ECO:0000259" key="1">
    <source>
        <dbReference type="Pfam" id="PF00326"/>
    </source>
</evidence>
<evidence type="ECO:0000313" key="2">
    <source>
        <dbReference type="EMBL" id="KAJ7207938.1"/>
    </source>
</evidence>
<dbReference type="SUPFAM" id="SSF82171">
    <property type="entry name" value="DPP6 N-terminal domain-like"/>
    <property type="match status" value="1"/>
</dbReference>
<sequence>MSAAPYGTWTSPITAQKLTKGSVRQTEIVVDSVTATVYHVESRPSEGGRCVLVESNTGRDIVGAQWNVRTGVQEYGGAPAIVHAGVAYFSHFADSRVYSVEVEEGSQPRAVTPENEALRYADMHVHPEHSHLLVSVLQNHSDTSSPTSVVNTLCIINSKSQSISPLVSGADFYASPRFSPDGSRIVWQQWYLPDMPWQGAEVFVADVVSEADDTLAIRNATHVAGQVKTNSVSYPSWATNTTVLFTSDKTGYQNPWKYGRKAVPVFPEPLDEDFGEPAWILGRSSYAVIEDGKRALFAALRDGRSALYIVDIATGTRRVVENPYVSIQSMRPVGADTVVFIGERVDAPAELVVCTVGPDSSACFSSLVSKPAAVPDFPTELLSVAQPMTLKGPDSHPVHVVYFPPNNPAYSGTSISGEKPPCILNVHGGPTHFLGHALDMTTQYYTSRGWAWLNVNFGGSSGYGRAYIERLAGQWGVVDVGDCIQAAKIIAHAPYNLVDPARIVIRGGSAGGFTALGAVSTAPDAAAASRAPFAFAAATSSYGISDIRRLVVDTHKFEAGYADGLLGGSIAEIPEVYAERSPVTHAERIVVPLLILQGDLDRVVPKEQAEAIFESIKRRGGVVEYHLYPGEGHGWRKEENMIDALERERAFYETVLKIK</sequence>
<dbReference type="PANTHER" id="PTHR43056">
    <property type="entry name" value="PEPTIDASE S9 PROLYL OLIGOPEPTIDASE"/>
    <property type="match status" value="1"/>
</dbReference>
<name>A0AAD6YBT6_9AGAR</name>
<feature type="domain" description="Peptidase S9 prolyl oligopeptidase catalytic" evidence="1">
    <location>
        <begin position="439"/>
        <end position="657"/>
    </location>
</feature>
<dbReference type="InterPro" id="IPR029058">
    <property type="entry name" value="AB_hydrolase_fold"/>
</dbReference>
<gene>
    <name evidence="2" type="ORF">GGX14DRAFT_454912</name>
</gene>
<dbReference type="GO" id="GO:0008236">
    <property type="term" value="F:serine-type peptidase activity"/>
    <property type="evidence" value="ECO:0007669"/>
    <property type="project" value="InterPro"/>
</dbReference>
<dbReference type="EMBL" id="JARJCW010000035">
    <property type="protein sequence ID" value="KAJ7207938.1"/>
    <property type="molecule type" value="Genomic_DNA"/>
</dbReference>
<keyword evidence="3" id="KW-1185">Reference proteome</keyword>
<reference evidence="2" key="1">
    <citation type="submission" date="2023-03" db="EMBL/GenBank/DDBJ databases">
        <title>Massive genome expansion in bonnet fungi (Mycena s.s.) driven by repeated elements and novel gene families across ecological guilds.</title>
        <authorList>
            <consortium name="Lawrence Berkeley National Laboratory"/>
            <person name="Harder C.B."/>
            <person name="Miyauchi S."/>
            <person name="Viragh M."/>
            <person name="Kuo A."/>
            <person name="Thoen E."/>
            <person name="Andreopoulos B."/>
            <person name="Lu D."/>
            <person name="Skrede I."/>
            <person name="Drula E."/>
            <person name="Henrissat B."/>
            <person name="Morin E."/>
            <person name="Kohler A."/>
            <person name="Barry K."/>
            <person name="LaButti K."/>
            <person name="Morin E."/>
            <person name="Salamov A."/>
            <person name="Lipzen A."/>
            <person name="Mereny Z."/>
            <person name="Hegedus B."/>
            <person name="Baldrian P."/>
            <person name="Stursova M."/>
            <person name="Weitz H."/>
            <person name="Taylor A."/>
            <person name="Grigoriev I.V."/>
            <person name="Nagy L.G."/>
            <person name="Martin F."/>
            <person name="Kauserud H."/>
        </authorList>
    </citation>
    <scope>NUCLEOTIDE SEQUENCE</scope>
    <source>
        <strain evidence="2">9144</strain>
    </source>
</reference>
<protein>
    <submittedName>
        <fullName evidence="2">Alpha/Beta hydrolase protein</fullName>
    </submittedName>
</protein>
<dbReference type="Proteomes" id="UP001219525">
    <property type="component" value="Unassembled WGS sequence"/>
</dbReference>
<dbReference type="InterPro" id="IPR011042">
    <property type="entry name" value="6-blade_b-propeller_TolB-like"/>
</dbReference>
<dbReference type="SUPFAM" id="SSF53474">
    <property type="entry name" value="alpha/beta-Hydrolases"/>
    <property type="match status" value="1"/>
</dbReference>
<keyword evidence="2" id="KW-0378">Hydrolase</keyword>
<organism evidence="2 3">
    <name type="scientific">Mycena pura</name>
    <dbReference type="NCBI Taxonomy" id="153505"/>
    <lineage>
        <taxon>Eukaryota</taxon>
        <taxon>Fungi</taxon>
        <taxon>Dikarya</taxon>
        <taxon>Basidiomycota</taxon>
        <taxon>Agaricomycotina</taxon>
        <taxon>Agaricomycetes</taxon>
        <taxon>Agaricomycetidae</taxon>
        <taxon>Agaricales</taxon>
        <taxon>Marasmiineae</taxon>
        <taxon>Mycenaceae</taxon>
        <taxon>Mycena</taxon>
    </lineage>
</organism>
<dbReference type="InterPro" id="IPR050585">
    <property type="entry name" value="Xaa-Pro_dipeptidyl-ppase/CocE"/>
</dbReference>
<comment type="caution">
    <text evidence="2">The sequence shown here is derived from an EMBL/GenBank/DDBJ whole genome shotgun (WGS) entry which is preliminary data.</text>
</comment>
<dbReference type="GO" id="GO:0006508">
    <property type="term" value="P:proteolysis"/>
    <property type="evidence" value="ECO:0007669"/>
    <property type="project" value="InterPro"/>
</dbReference>
<dbReference type="AlphaFoldDB" id="A0AAD6YBT6"/>
<evidence type="ECO:0000313" key="3">
    <source>
        <dbReference type="Proteomes" id="UP001219525"/>
    </source>
</evidence>
<accession>A0AAD6YBT6</accession>
<proteinExistence type="predicted"/>
<dbReference type="Pfam" id="PF00326">
    <property type="entry name" value="Peptidase_S9"/>
    <property type="match status" value="1"/>
</dbReference>
<dbReference type="Gene3D" id="2.120.10.30">
    <property type="entry name" value="TolB, C-terminal domain"/>
    <property type="match status" value="1"/>
</dbReference>
<dbReference type="PANTHER" id="PTHR43056:SF5">
    <property type="entry name" value="PEPTIDASE S9 PROLYL OLIGOPEPTIDASE CATALYTIC DOMAIN-CONTAINING PROTEIN"/>
    <property type="match status" value="1"/>
</dbReference>